<sequence>MPESRVDLPYSSGLRKRKGGFGMLVMIPWEKKAEPVYHPTAEEISASMGAPMEGFFNRADVVFETTASTTLVAAQGVPAEVPIPSIESVPMDEGTHIERASETTHIPAEILTLEKRAIPPVAAQTDAVSPTTPMIISTIDPFTALFQAVKDGSSLMITPSIPSSATRGPDADLSSKDFDEVLEDPNDEPTMKKRVSEFDKDEEGDHEVEFMEAFKELGVALPTATSPTTPAMPVRTIPAASTSAISPAPIFAIPITPTGLTPTIHSQFQVGSSSSTVLDPELISVGFTVEFILDHLREIARAFFMRSVQPTVDAIEGRRVRLLSSVGGSSHFGDQPLISELR</sequence>
<accession>A0AAW2BRP5</accession>
<dbReference type="EMBL" id="JAZDWU010000010">
    <property type="protein sequence ID" value="KAK9988730.1"/>
    <property type="molecule type" value="Genomic_DNA"/>
</dbReference>
<reference evidence="2 3" key="1">
    <citation type="submission" date="2024-01" db="EMBL/GenBank/DDBJ databases">
        <title>A telomere-to-telomere, gap-free genome of sweet tea (Lithocarpus litseifolius).</title>
        <authorList>
            <person name="Zhou J."/>
        </authorList>
    </citation>
    <scope>NUCLEOTIDE SEQUENCE [LARGE SCALE GENOMIC DNA]</scope>
    <source>
        <strain evidence="2">Zhou-2022a</strain>
        <tissue evidence="2">Leaf</tissue>
    </source>
</reference>
<dbReference type="AlphaFoldDB" id="A0AAW2BRP5"/>
<name>A0AAW2BRP5_9ROSI</name>
<dbReference type="Proteomes" id="UP001459277">
    <property type="component" value="Unassembled WGS sequence"/>
</dbReference>
<evidence type="ECO:0008006" key="4">
    <source>
        <dbReference type="Google" id="ProtNLM"/>
    </source>
</evidence>
<feature type="compositionally biased region" description="Basic and acidic residues" evidence="1">
    <location>
        <begin position="169"/>
        <end position="179"/>
    </location>
</feature>
<proteinExistence type="predicted"/>
<comment type="caution">
    <text evidence="2">The sequence shown here is derived from an EMBL/GenBank/DDBJ whole genome shotgun (WGS) entry which is preliminary data.</text>
</comment>
<gene>
    <name evidence="2" type="ORF">SO802_028969</name>
</gene>
<evidence type="ECO:0000256" key="1">
    <source>
        <dbReference type="SAM" id="MobiDB-lite"/>
    </source>
</evidence>
<protein>
    <recommendedName>
        <fullName evidence="4">EF-hand domain-containing protein</fullName>
    </recommendedName>
</protein>
<feature type="region of interest" description="Disordered" evidence="1">
    <location>
        <begin position="160"/>
        <end position="191"/>
    </location>
</feature>
<keyword evidence="3" id="KW-1185">Reference proteome</keyword>
<evidence type="ECO:0000313" key="2">
    <source>
        <dbReference type="EMBL" id="KAK9988730.1"/>
    </source>
</evidence>
<organism evidence="2 3">
    <name type="scientific">Lithocarpus litseifolius</name>
    <dbReference type="NCBI Taxonomy" id="425828"/>
    <lineage>
        <taxon>Eukaryota</taxon>
        <taxon>Viridiplantae</taxon>
        <taxon>Streptophyta</taxon>
        <taxon>Embryophyta</taxon>
        <taxon>Tracheophyta</taxon>
        <taxon>Spermatophyta</taxon>
        <taxon>Magnoliopsida</taxon>
        <taxon>eudicotyledons</taxon>
        <taxon>Gunneridae</taxon>
        <taxon>Pentapetalae</taxon>
        <taxon>rosids</taxon>
        <taxon>fabids</taxon>
        <taxon>Fagales</taxon>
        <taxon>Fagaceae</taxon>
        <taxon>Lithocarpus</taxon>
    </lineage>
</organism>
<evidence type="ECO:0000313" key="3">
    <source>
        <dbReference type="Proteomes" id="UP001459277"/>
    </source>
</evidence>